<keyword evidence="1" id="KW-0732">Signal</keyword>
<evidence type="ECO:0000256" key="1">
    <source>
        <dbReference type="ARBA" id="ARBA00022729"/>
    </source>
</evidence>
<keyword evidence="2" id="KW-1015">Disulfide bond</keyword>
<evidence type="ECO:0000256" key="3">
    <source>
        <dbReference type="ARBA" id="ARBA00023180"/>
    </source>
</evidence>
<proteinExistence type="predicted"/>
<dbReference type="PROSITE" id="PS52011">
    <property type="entry name" value="PEPTIDASE_M2"/>
    <property type="match status" value="1"/>
</dbReference>
<dbReference type="Proteomes" id="UP000199598">
    <property type="component" value="Unassembled WGS sequence"/>
</dbReference>
<dbReference type="CDD" id="cd06461">
    <property type="entry name" value="M2_ACE"/>
    <property type="match status" value="1"/>
</dbReference>
<gene>
    <name evidence="4" type="ORF">SAMN04488518_101354</name>
</gene>
<sequence>MHLKSLEYAMVGEAALKRLLSVLPALSFALIPLSSALADAEKKVSVEDARAFIETSEKAIQEIGEEAGRVAWVNANFITYDTNWLNALMSERTTKLYVSLANQTKQYDGLDLPPDLARKMKLLKLNLTLPAPENDPAKIKKLAQINTQMETIYGTGKYEIDGEALSLSKLSRIMATSRDYDKLLEVWKGWRTVSPPMKDMYTEMVAIANQGSSELGFKDTGSMWRSKYDMDPDDFRQDVDRLWGEVKPLYDSLHCYVRDKLVDHYGADKVPADGPIPAHLLGNMWAQSWGNIYPLVAADGNEQGYDLTKLLEEQNYTPLKMVKTAEGFFTSLGFDPLPETFYERSLITEPRDRDVQCHASAWNVDGKDDLRIKMCTEVTGSDFNTVHHELGHNFYQRAYNHQSPMYQDDPNDGFHEAIGDMVSLSITPKYLKQIGLLPLDASEDVNTNILLAQALDKIAFLPFGLLVDQWRWKVFNGELTPETYNDGWWDLREKYQGVAAPVDRAADAFDPGAKYHIPNNVPYTRYFLAHIFQFQFYREACRLAGWEGPLAACSIYGNKEVGEKFNAMLETGAALPWQDSLEAFTGSREADATAILEYFAPLQAYLDEQNKGKSCGW</sequence>
<dbReference type="PANTHER" id="PTHR10514:SF27">
    <property type="entry name" value="ANGIOTENSIN-CONVERTING ENZYME"/>
    <property type="match status" value="1"/>
</dbReference>
<name>A0A1I3VHY8_9HYPH</name>
<accession>A0A1I3VHY8</accession>
<dbReference type="PRINTS" id="PR00791">
    <property type="entry name" value="PEPDIPTASEA"/>
</dbReference>
<evidence type="ECO:0000256" key="2">
    <source>
        <dbReference type="ARBA" id="ARBA00023157"/>
    </source>
</evidence>
<evidence type="ECO:0000313" key="4">
    <source>
        <dbReference type="EMBL" id="SFJ93857.1"/>
    </source>
</evidence>
<protein>
    <submittedName>
        <fullName evidence="4">Peptidyl-dipeptidase A</fullName>
    </submittedName>
</protein>
<comment type="caution">
    <text evidence="4">The sequence shown here is derived from an EMBL/GenBank/DDBJ whole genome shotgun (WGS) entry which is preliminary data.</text>
</comment>
<dbReference type="Pfam" id="PF01401">
    <property type="entry name" value="Peptidase_M2"/>
    <property type="match status" value="1"/>
</dbReference>
<keyword evidence="5" id="KW-1185">Reference proteome</keyword>
<reference evidence="4 5" key="1">
    <citation type="submission" date="2016-10" db="EMBL/GenBank/DDBJ databases">
        <authorList>
            <person name="Varghese N."/>
            <person name="Submissions S."/>
        </authorList>
    </citation>
    <scope>NUCLEOTIDE SEQUENCE [LARGE SCALE GENOMIC DNA]</scope>
    <source>
        <strain evidence="4 5">DSM 16392</strain>
    </source>
</reference>
<organism evidence="4 5">
    <name type="scientific">Pseudovibrio ascidiaceicola</name>
    <dbReference type="NCBI Taxonomy" id="285279"/>
    <lineage>
        <taxon>Bacteria</taxon>
        <taxon>Pseudomonadati</taxon>
        <taxon>Pseudomonadota</taxon>
        <taxon>Alphaproteobacteria</taxon>
        <taxon>Hyphomicrobiales</taxon>
        <taxon>Stappiaceae</taxon>
        <taxon>Pseudovibrio</taxon>
    </lineage>
</organism>
<dbReference type="SUPFAM" id="SSF55486">
    <property type="entry name" value="Metalloproteases ('zincins'), catalytic domain"/>
    <property type="match status" value="1"/>
</dbReference>
<dbReference type="PANTHER" id="PTHR10514">
    <property type="entry name" value="ANGIOTENSIN-CONVERTING ENZYME"/>
    <property type="match status" value="1"/>
</dbReference>
<evidence type="ECO:0000313" key="5">
    <source>
        <dbReference type="Proteomes" id="UP000199598"/>
    </source>
</evidence>
<dbReference type="Gene3D" id="1.10.1370.30">
    <property type="match status" value="2"/>
</dbReference>
<keyword evidence="3" id="KW-0325">Glycoprotein</keyword>
<dbReference type="EMBL" id="FOSK01000001">
    <property type="protein sequence ID" value="SFJ93857.1"/>
    <property type="molecule type" value="Genomic_DNA"/>
</dbReference>
<dbReference type="InterPro" id="IPR001548">
    <property type="entry name" value="Peptidase_M2"/>
</dbReference>